<gene>
    <name evidence="2" type="ORF">AVEN_52474_1</name>
</gene>
<dbReference type="AlphaFoldDB" id="A0A4Y2CX28"/>
<evidence type="ECO:0000256" key="1">
    <source>
        <dbReference type="SAM" id="MobiDB-lite"/>
    </source>
</evidence>
<name>A0A4Y2CX28_ARAVE</name>
<feature type="region of interest" description="Disordered" evidence="1">
    <location>
        <begin position="1"/>
        <end position="26"/>
    </location>
</feature>
<feature type="compositionally biased region" description="Basic and acidic residues" evidence="1">
    <location>
        <begin position="77"/>
        <end position="94"/>
    </location>
</feature>
<organism evidence="2 3">
    <name type="scientific">Araneus ventricosus</name>
    <name type="common">Orbweaver spider</name>
    <name type="synonym">Epeira ventricosa</name>
    <dbReference type="NCBI Taxonomy" id="182803"/>
    <lineage>
        <taxon>Eukaryota</taxon>
        <taxon>Metazoa</taxon>
        <taxon>Ecdysozoa</taxon>
        <taxon>Arthropoda</taxon>
        <taxon>Chelicerata</taxon>
        <taxon>Arachnida</taxon>
        <taxon>Araneae</taxon>
        <taxon>Araneomorphae</taxon>
        <taxon>Entelegynae</taxon>
        <taxon>Araneoidea</taxon>
        <taxon>Araneidae</taxon>
        <taxon>Araneus</taxon>
    </lineage>
</organism>
<accession>A0A4Y2CX28</accession>
<feature type="region of interest" description="Disordered" evidence="1">
    <location>
        <begin position="59"/>
        <end position="94"/>
    </location>
</feature>
<comment type="caution">
    <text evidence="2">The sequence shown here is derived from an EMBL/GenBank/DDBJ whole genome shotgun (WGS) entry which is preliminary data.</text>
</comment>
<reference evidence="2 3" key="1">
    <citation type="journal article" date="2019" name="Sci. Rep.">
        <title>Orb-weaving spider Araneus ventricosus genome elucidates the spidroin gene catalogue.</title>
        <authorList>
            <person name="Kono N."/>
            <person name="Nakamura H."/>
            <person name="Ohtoshi R."/>
            <person name="Moran D.A.P."/>
            <person name="Shinohara A."/>
            <person name="Yoshida Y."/>
            <person name="Fujiwara M."/>
            <person name="Mori M."/>
            <person name="Tomita M."/>
            <person name="Arakawa K."/>
        </authorList>
    </citation>
    <scope>NUCLEOTIDE SEQUENCE [LARGE SCALE GENOMIC DNA]</scope>
</reference>
<evidence type="ECO:0000313" key="2">
    <source>
        <dbReference type="EMBL" id="GBM08639.1"/>
    </source>
</evidence>
<evidence type="ECO:0000313" key="3">
    <source>
        <dbReference type="Proteomes" id="UP000499080"/>
    </source>
</evidence>
<keyword evidence="3" id="KW-1185">Reference proteome</keyword>
<dbReference type="Proteomes" id="UP000499080">
    <property type="component" value="Unassembled WGS sequence"/>
</dbReference>
<dbReference type="EMBL" id="BGPR01000259">
    <property type="protein sequence ID" value="GBM08639.1"/>
    <property type="molecule type" value="Genomic_DNA"/>
</dbReference>
<sequence>MKNGYATIIRSTKNHGSGPDDPSTSTAELNIHGALYLVGSEGYMGGLWDAPTQRNHHWGTLSTTDATKPSIAAKTSRSGDKTLKSDFSTRKHLA</sequence>
<protein>
    <submittedName>
        <fullName evidence="2">Uncharacterized protein</fullName>
    </submittedName>
</protein>
<proteinExistence type="predicted"/>